<dbReference type="PROSITE" id="PS51450">
    <property type="entry name" value="LRR"/>
    <property type="match status" value="1"/>
</dbReference>
<feature type="non-terminal residue" evidence="1">
    <location>
        <position position="219"/>
    </location>
</feature>
<dbReference type="InterPro" id="IPR032675">
    <property type="entry name" value="LRR_dom_sf"/>
</dbReference>
<evidence type="ECO:0008006" key="3">
    <source>
        <dbReference type="Google" id="ProtNLM"/>
    </source>
</evidence>
<accession>A0ABQ5KJE0</accession>
<sequence length="219" mass="23026">NIPSDTLNVLSAENVSIPAGTDFSAFEVLGQLDVSNNGMFTISSSAVFPDSLTSLDIGGCTSITSLSFLPTDLTSLSIAGLTLTDSSISLLATYTLLEVLNASDLGLTDLDLLDIASISTLTTLDVSANSLTDISLLFQLSEWTSLDVSQNKLCGVTDEIFKPFFTLSDSITITTGNEPISTAIDQDDAYCGYCSGSTPSVDPSSNVVCKEVWSGEYHT</sequence>
<evidence type="ECO:0000313" key="2">
    <source>
        <dbReference type="Proteomes" id="UP001057375"/>
    </source>
</evidence>
<proteinExistence type="predicted"/>
<dbReference type="Proteomes" id="UP001057375">
    <property type="component" value="Unassembled WGS sequence"/>
</dbReference>
<gene>
    <name evidence="1" type="ORF">ADUPG1_002317</name>
</gene>
<keyword evidence="2" id="KW-1185">Reference proteome</keyword>
<dbReference type="Gene3D" id="3.80.10.10">
    <property type="entry name" value="Ribonuclease Inhibitor"/>
    <property type="match status" value="1"/>
</dbReference>
<comment type="caution">
    <text evidence="1">The sequence shown here is derived from an EMBL/GenBank/DDBJ whole genome shotgun (WGS) entry which is preliminary data.</text>
</comment>
<organism evidence="1 2">
    <name type="scientific">Aduncisulcus paluster</name>
    <dbReference type="NCBI Taxonomy" id="2918883"/>
    <lineage>
        <taxon>Eukaryota</taxon>
        <taxon>Metamonada</taxon>
        <taxon>Carpediemonas-like organisms</taxon>
        <taxon>Aduncisulcus</taxon>
    </lineage>
</organism>
<dbReference type="InterPro" id="IPR001611">
    <property type="entry name" value="Leu-rich_rpt"/>
</dbReference>
<dbReference type="SUPFAM" id="SSF52058">
    <property type="entry name" value="L domain-like"/>
    <property type="match status" value="1"/>
</dbReference>
<dbReference type="EMBL" id="BQXS01002614">
    <property type="protein sequence ID" value="GKT32642.1"/>
    <property type="molecule type" value="Genomic_DNA"/>
</dbReference>
<evidence type="ECO:0000313" key="1">
    <source>
        <dbReference type="EMBL" id="GKT32642.1"/>
    </source>
</evidence>
<protein>
    <recommendedName>
        <fullName evidence="3">Leucine-rich repeat domain-containing protein</fullName>
    </recommendedName>
</protein>
<name>A0ABQ5KJE0_9EUKA</name>
<feature type="non-terminal residue" evidence="1">
    <location>
        <position position="1"/>
    </location>
</feature>
<reference evidence="1" key="1">
    <citation type="submission" date="2022-03" db="EMBL/GenBank/DDBJ databases">
        <title>Draft genome sequence of Aduncisulcus paluster, a free-living microaerophilic Fornicata.</title>
        <authorList>
            <person name="Yuyama I."/>
            <person name="Kume K."/>
            <person name="Tamura T."/>
            <person name="Inagaki Y."/>
            <person name="Hashimoto T."/>
        </authorList>
    </citation>
    <scope>NUCLEOTIDE SEQUENCE</scope>
    <source>
        <strain evidence="1">NY0171</strain>
    </source>
</reference>